<accession>A0A1X1ZLY4</accession>
<dbReference type="PROSITE" id="PS00622">
    <property type="entry name" value="HTH_LUXR_1"/>
    <property type="match status" value="1"/>
</dbReference>
<dbReference type="OrthoDB" id="161302at2"/>
<dbReference type="SUPFAM" id="SSF55781">
    <property type="entry name" value="GAF domain-like"/>
    <property type="match status" value="1"/>
</dbReference>
<dbReference type="Proteomes" id="UP000193529">
    <property type="component" value="Unassembled WGS sequence"/>
</dbReference>
<proteinExistence type="predicted"/>
<dbReference type="PANTHER" id="PTHR44688:SF16">
    <property type="entry name" value="DNA-BINDING TRANSCRIPTIONAL ACTIVATOR DEVR_DOSR"/>
    <property type="match status" value="1"/>
</dbReference>
<dbReference type="EMBL" id="LQPJ01000102">
    <property type="protein sequence ID" value="ORW24399.1"/>
    <property type="molecule type" value="Genomic_DNA"/>
</dbReference>
<dbReference type="CDD" id="cd06170">
    <property type="entry name" value="LuxR_C_like"/>
    <property type="match status" value="1"/>
</dbReference>
<dbReference type="PANTHER" id="PTHR44688">
    <property type="entry name" value="DNA-BINDING TRANSCRIPTIONAL ACTIVATOR DEVR_DOSR"/>
    <property type="match status" value="1"/>
</dbReference>
<dbReference type="STRING" id="153971.AWC19_09835"/>
<dbReference type="Pfam" id="PF01590">
    <property type="entry name" value="GAF"/>
    <property type="match status" value="1"/>
</dbReference>
<dbReference type="SUPFAM" id="SSF46894">
    <property type="entry name" value="C-terminal effector domain of the bipartite response regulators"/>
    <property type="match status" value="1"/>
</dbReference>
<sequence>MSISLASDATRYSSTRSKTEWWSREIELVDRLRAASARTQATLGAELSLPAVEWEVPWRAAETISTLTHACIKRLRSNPDSDVVGARRLCDLILHLQQLAMDWYLHDTAMRGERLADCAAGLARLRGMPSATALVDNVCEELVLRCGFHRAVLSKVENRSWKPLILHDRGGSTTTSWFSEWINQRVPLTKTAPEAQMLSRRRPSLVYDTSNAPVYRPLIVAAGQSRSYVVAPLVLGEDVIGFLHTDHHPLPRRVDESDRDVLWAFADGFSHIYERAVLLERLRVQRDNVRELFFGAVDRIDELCESGVESARMAEDREPGAGPCGVELTEREAEVFELMATGATNQDIADRLVITEGTVKSHVKHILRKYGAVNRAQAIAWVLKDR</sequence>
<keyword evidence="2" id="KW-0238">DNA-binding</keyword>
<dbReference type="GO" id="GO:0006355">
    <property type="term" value="P:regulation of DNA-templated transcription"/>
    <property type="evidence" value="ECO:0007669"/>
    <property type="project" value="InterPro"/>
</dbReference>
<evidence type="ECO:0000256" key="1">
    <source>
        <dbReference type="ARBA" id="ARBA00023015"/>
    </source>
</evidence>
<dbReference type="AlphaFoldDB" id="A0A1X1ZLY4"/>
<dbReference type="Pfam" id="PF00196">
    <property type="entry name" value="GerE"/>
    <property type="match status" value="1"/>
</dbReference>
<feature type="domain" description="HTH luxR-type" evidence="4">
    <location>
        <begin position="321"/>
        <end position="386"/>
    </location>
</feature>
<protein>
    <submittedName>
        <fullName evidence="5">Helix-turn-helix transcriptional regulator</fullName>
    </submittedName>
</protein>
<dbReference type="InterPro" id="IPR029016">
    <property type="entry name" value="GAF-like_dom_sf"/>
</dbReference>
<dbReference type="Gene3D" id="3.30.450.40">
    <property type="match status" value="1"/>
</dbReference>
<dbReference type="GO" id="GO:0003677">
    <property type="term" value="F:DNA binding"/>
    <property type="evidence" value="ECO:0007669"/>
    <property type="project" value="UniProtKB-KW"/>
</dbReference>
<dbReference type="SMART" id="SM00421">
    <property type="entry name" value="HTH_LUXR"/>
    <property type="match status" value="1"/>
</dbReference>
<evidence type="ECO:0000313" key="5">
    <source>
        <dbReference type="EMBL" id="ORW24399.1"/>
    </source>
</evidence>
<dbReference type="PRINTS" id="PR00038">
    <property type="entry name" value="HTHLUXR"/>
</dbReference>
<reference evidence="5 6" key="1">
    <citation type="submission" date="2016-01" db="EMBL/GenBank/DDBJ databases">
        <title>The new phylogeny of the genus Mycobacterium.</title>
        <authorList>
            <person name="Tarcisio F."/>
            <person name="Conor M."/>
            <person name="Antonella G."/>
            <person name="Elisabetta G."/>
            <person name="Giulia F.S."/>
            <person name="Sara T."/>
            <person name="Anna F."/>
            <person name="Clotilde B."/>
            <person name="Roberto B."/>
            <person name="Veronica D.S."/>
            <person name="Fabio R."/>
            <person name="Monica P."/>
            <person name="Olivier J."/>
            <person name="Enrico T."/>
            <person name="Nicola S."/>
        </authorList>
    </citation>
    <scope>NUCLEOTIDE SEQUENCE [LARGE SCALE GENOMIC DNA]</scope>
    <source>
        <strain evidence="5 6">DSM 44572</strain>
    </source>
</reference>
<evidence type="ECO:0000256" key="3">
    <source>
        <dbReference type="ARBA" id="ARBA00023163"/>
    </source>
</evidence>
<keyword evidence="6" id="KW-1185">Reference proteome</keyword>
<gene>
    <name evidence="5" type="ORF">AWC19_09835</name>
</gene>
<dbReference type="InterPro" id="IPR016032">
    <property type="entry name" value="Sig_transdc_resp-reg_C-effctor"/>
</dbReference>
<keyword evidence="3" id="KW-0804">Transcription</keyword>
<name>A0A1X1ZLY4_9MYCO</name>
<dbReference type="InterPro" id="IPR000792">
    <property type="entry name" value="Tscrpt_reg_LuxR_C"/>
</dbReference>
<keyword evidence="1" id="KW-0805">Transcription regulation</keyword>
<comment type="caution">
    <text evidence="5">The sequence shown here is derived from an EMBL/GenBank/DDBJ whole genome shotgun (WGS) entry which is preliminary data.</text>
</comment>
<dbReference type="InterPro" id="IPR036388">
    <property type="entry name" value="WH-like_DNA-bd_sf"/>
</dbReference>
<evidence type="ECO:0000313" key="6">
    <source>
        <dbReference type="Proteomes" id="UP000193529"/>
    </source>
</evidence>
<dbReference type="InterPro" id="IPR003018">
    <property type="entry name" value="GAF"/>
</dbReference>
<evidence type="ECO:0000259" key="4">
    <source>
        <dbReference type="PROSITE" id="PS50043"/>
    </source>
</evidence>
<dbReference type="Gene3D" id="1.10.10.10">
    <property type="entry name" value="Winged helix-like DNA-binding domain superfamily/Winged helix DNA-binding domain"/>
    <property type="match status" value="1"/>
</dbReference>
<evidence type="ECO:0000256" key="2">
    <source>
        <dbReference type="ARBA" id="ARBA00023125"/>
    </source>
</evidence>
<dbReference type="RefSeq" id="WP_085078717.1">
    <property type="nucleotide sequence ID" value="NZ_LQPJ01000102.1"/>
</dbReference>
<dbReference type="PROSITE" id="PS50043">
    <property type="entry name" value="HTH_LUXR_2"/>
    <property type="match status" value="1"/>
</dbReference>
<organism evidence="5 6">
    <name type="scientific">Mycobacterium palustre</name>
    <dbReference type="NCBI Taxonomy" id="153971"/>
    <lineage>
        <taxon>Bacteria</taxon>
        <taxon>Bacillati</taxon>
        <taxon>Actinomycetota</taxon>
        <taxon>Actinomycetes</taxon>
        <taxon>Mycobacteriales</taxon>
        <taxon>Mycobacteriaceae</taxon>
        <taxon>Mycobacterium</taxon>
        <taxon>Mycobacterium simiae complex</taxon>
    </lineage>
</organism>